<proteinExistence type="inferred from homology"/>
<dbReference type="FunFam" id="1.10.442.10:FF:000001">
    <property type="entry name" value="Cytochrome c oxidase subunit 4 isoform 1"/>
    <property type="match status" value="1"/>
</dbReference>
<dbReference type="Proteomes" id="UP000826195">
    <property type="component" value="Unassembled WGS sequence"/>
</dbReference>
<keyword evidence="3 10" id="KW-0812">Transmembrane</keyword>
<comment type="similarity">
    <text evidence="2 10">Belongs to the cytochrome c oxidase IV family.</text>
</comment>
<keyword evidence="12" id="KW-1185">Reference proteome</keyword>
<dbReference type="GO" id="GO:0016491">
    <property type="term" value="F:oxidoreductase activity"/>
    <property type="evidence" value="ECO:0007669"/>
    <property type="project" value="UniProtKB-KW"/>
</dbReference>
<keyword evidence="4 10" id="KW-0999">Mitochondrion inner membrane</keyword>
<comment type="subcellular location">
    <subcellularLocation>
        <location evidence="1 10">Mitochondrion inner membrane</location>
        <topology evidence="1 10">Single-pass membrane protein</topology>
    </subcellularLocation>
</comment>
<keyword evidence="7" id="KW-0560">Oxidoreductase</keyword>
<reference evidence="11 12" key="1">
    <citation type="journal article" date="2021" name="J. Hered.">
        <title>A chromosome-level genome assembly of the parasitoid wasp, Cotesia glomerata (Hymenoptera: Braconidae).</title>
        <authorList>
            <person name="Pinto B.J."/>
            <person name="Weis J.J."/>
            <person name="Gamble T."/>
            <person name="Ode P.J."/>
            <person name="Paul R."/>
            <person name="Zaspel J.M."/>
        </authorList>
    </citation>
    <scope>NUCLEOTIDE SEQUENCE [LARGE SCALE GENOMIC DNA]</scope>
    <source>
        <strain evidence="11">CgM1</strain>
    </source>
</reference>
<organism evidence="11 12">
    <name type="scientific">Cotesia glomerata</name>
    <name type="common">Lepidopteran parasitic wasp</name>
    <name type="synonym">Apanteles glomeratus</name>
    <dbReference type="NCBI Taxonomy" id="32391"/>
    <lineage>
        <taxon>Eukaryota</taxon>
        <taxon>Metazoa</taxon>
        <taxon>Ecdysozoa</taxon>
        <taxon>Arthropoda</taxon>
        <taxon>Hexapoda</taxon>
        <taxon>Insecta</taxon>
        <taxon>Pterygota</taxon>
        <taxon>Neoptera</taxon>
        <taxon>Endopterygota</taxon>
        <taxon>Hymenoptera</taxon>
        <taxon>Apocrita</taxon>
        <taxon>Ichneumonoidea</taxon>
        <taxon>Braconidae</taxon>
        <taxon>Microgastrinae</taxon>
        <taxon>Cotesia</taxon>
    </lineage>
</organism>
<dbReference type="SUPFAM" id="SSF81406">
    <property type="entry name" value="Mitochondrial cytochrome c oxidase subunit IV"/>
    <property type="match status" value="1"/>
</dbReference>
<comment type="function">
    <text evidence="10">Component of the cytochrome c oxidase, the last enzyme in the mitochondrial electron transport chain which drives oxidative phosphorylation.</text>
</comment>
<feature type="transmembrane region" description="Helical" evidence="10">
    <location>
        <begin position="118"/>
        <end position="137"/>
    </location>
</feature>
<dbReference type="InterPro" id="IPR004203">
    <property type="entry name" value="Cyt_c_oxidase_su4_fam"/>
</dbReference>
<evidence type="ECO:0000256" key="7">
    <source>
        <dbReference type="ARBA" id="ARBA00023002"/>
    </source>
</evidence>
<sequence>MAGKLLVTCLRLNSRVVPSRMMSSVHEEVPFVPPYVKKIGKREIVGYGINGEPHYMDLWDYPFPSIRFKEMTPDLEALREKEKGDWKKLSLIEKKELYRASFCQTFAELEAPDGHWKAIIGCVCIGISIALWMFLYIKFNVYSPLPESFSKENQAAQLKRIRLLDMNPIWGFNKRTPEELAKKDN</sequence>
<evidence type="ECO:0000256" key="9">
    <source>
        <dbReference type="ARBA" id="ARBA00023136"/>
    </source>
</evidence>
<evidence type="ECO:0000256" key="4">
    <source>
        <dbReference type="ARBA" id="ARBA00022792"/>
    </source>
</evidence>
<evidence type="ECO:0000256" key="1">
    <source>
        <dbReference type="ARBA" id="ARBA00004434"/>
    </source>
</evidence>
<dbReference type="InterPro" id="IPR036639">
    <property type="entry name" value="Cyt_c_oxidase_su4_sf"/>
</dbReference>
<dbReference type="PANTHER" id="PTHR10707:SF10">
    <property type="entry name" value="CYTOCHROME C OXIDASE SUBUNIT 4"/>
    <property type="match status" value="1"/>
</dbReference>
<keyword evidence="5" id="KW-0809">Transit peptide</keyword>
<dbReference type="Gene3D" id="1.10.442.10">
    <property type="entry name" value="Cytochrome c oxidase subunit IV"/>
    <property type="match status" value="1"/>
</dbReference>
<dbReference type="AlphaFoldDB" id="A0AAV7HEJ9"/>
<dbReference type="GO" id="GO:0006123">
    <property type="term" value="P:mitochondrial electron transport, cytochrome c to oxygen"/>
    <property type="evidence" value="ECO:0007669"/>
    <property type="project" value="InterPro"/>
</dbReference>
<gene>
    <name evidence="11" type="ORF">KQX54_016967</name>
</gene>
<comment type="caution">
    <text evidence="11">The sequence shown here is derived from an EMBL/GenBank/DDBJ whole genome shotgun (WGS) entry which is preliminary data.</text>
</comment>
<dbReference type="PANTHER" id="PTHR10707">
    <property type="entry name" value="CYTOCHROME C OXIDASE SUBUNIT IV"/>
    <property type="match status" value="1"/>
</dbReference>
<keyword evidence="8 10" id="KW-0496">Mitochondrion</keyword>
<keyword evidence="9 10" id="KW-0472">Membrane</keyword>
<dbReference type="PRINTS" id="PR01873">
    <property type="entry name" value="CYTCOXIDASE4"/>
</dbReference>
<dbReference type="Pfam" id="PF02936">
    <property type="entry name" value="COX4"/>
    <property type="match status" value="1"/>
</dbReference>
<dbReference type="EMBL" id="JAHXZJ010002982">
    <property type="protein sequence ID" value="KAH0535529.1"/>
    <property type="molecule type" value="Genomic_DNA"/>
</dbReference>
<evidence type="ECO:0000256" key="10">
    <source>
        <dbReference type="RuleBase" id="RU367145"/>
    </source>
</evidence>
<dbReference type="GO" id="GO:0045277">
    <property type="term" value="C:respiratory chain complex IV"/>
    <property type="evidence" value="ECO:0007669"/>
    <property type="project" value="InterPro"/>
</dbReference>
<evidence type="ECO:0000256" key="5">
    <source>
        <dbReference type="ARBA" id="ARBA00022946"/>
    </source>
</evidence>
<keyword evidence="6 10" id="KW-1133">Transmembrane helix</keyword>
<comment type="subunit">
    <text evidence="10">Component of the cytochrome c oxidase (complex IV, CIV), a multisubunit enzyme composed of 14 subunits.</text>
</comment>
<dbReference type="InterPro" id="IPR013288">
    <property type="entry name" value="Cyt_c_oxidase_su4"/>
</dbReference>
<dbReference type="CDD" id="cd00922">
    <property type="entry name" value="Cyt_c_Oxidase_IV"/>
    <property type="match status" value="1"/>
</dbReference>
<name>A0AAV7HEJ9_COTGL</name>
<accession>A0AAV7HEJ9</accession>
<comment type="pathway">
    <text evidence="10">Energy metabolism; oxidative phosphorylation.</text>
</comment>
<protein>
    <recommendedName>
        <fullName evidence="10">Cytochrome c oxidase subunit 4</fullName>
    </recommendedName>
</protein>
<evidence type="ECO:0000256" key="2">
    <source>
        <dbReference type="ARBA" id="ARBA00008135"/>
    </source>
</evidence>
<evidence type="ECO:0000313" key="11">
    <source>
        <dbReference type="EMBL" id="KAH0535529.1"/>
    </source>
</evidence>
<evidence type="ECO:0000256" key="6">
    <source>
        <dbReference type="ARBA" id="ARBA00022989"/>
    </source>
</evidence>
<evidence type="ECO:0000256" key="8">
    <source>
        <dbReference type="ARBA" id="ARBA00023128"/>
    </source>
</evidence>
<dbReference type="GO" id="GO:0005743">
    <property type="term" value="C:mitochondrial inner membrane"/>
    <property type="evidence" value="ECO:0007669"/>
    <property type="project" value="UniProtKB-SubCell"/>
</dbReference>
<evidence type="ECO:0000313" key="12">
    <source>
        <dbReference type="Proteomes" id="UP000826195"/>
    </source>
</evidence>
<evidence type="ECO:0000256" key="3">
    <source>
        <dbReference type="ARBA" id="ARBA00022692"/>
    </source>
</evidence>